<protein>
    <recommendedName>
        <fullName evidence="2">Cyclic nucleotide-binding domain-containing protein</fullName>
    </recommendedName>
</protein>
<organism evidence="3 4">
    <name type="scientific">Euplotes crassus</name>
    <dbReference type="NCBI Taxonomy" id="5936"/>
    <lineage>
        <taxon>Eukaryota</taxon>
        <taxon>Sar</taxon>
        <taxon>Alveolata</taxon>
        <taxon>Ciliophora</taxon>
        <taxon>Intramacronucleata</taxon>
        <taxon>Spirotrichea</taxon>
        <taxon>Hypotrichia</taxon>
        <taxon>Euplotida</taxon>
        <taxon>Euplotidae</taxon>
        <taxon>Moneuplotes</taxon>
    </lineage>
</organism>
<gene>
    <name evidence="3" type="ORF">ECRASSUSDP1_LOCUS24039</name>
</gene>
<dbReference type="PROSITE" id="PS00889">
    <property type="entry name" value="CNMP_BINDING_2"/>
    <property type="match status" value="1"/>
</dbReference>
<feature type="region of interest" description="Disordered" evidence="1">
    <location>
        <begin position="359"/>
        <end position="379"/>
    </location>
</feature>
<feature type="domain" description="Cyclic nucleotide-binding" evidence="2">
    <location>
        <begin position="133"/>
        <end position="274"/>
    </location>
</feature>
<dbReference type="PANTHER" id="PTHR23011">
    <property type="entry name" value="CYCLIC NUCLEOTIDE-BINDING DOMAIN CONTAINING PROTEIN"/>
    <property type="match status" value="1"/>
</dbReference>
<feature type="compositionally biased region" description="Polar residues" evidence="1">
    <location>
        <begin position="359"/>
        <end position="372"/>
    </location>
</feature>
<dbReference type="PROSITE" id="PS50042">
    <property type="entry name" value="CNMP_BINDING_3"/>
    <property type="match status" value="2"/>
</dbReference>
<dbReference type="InterPro" id="IPR000595">
    <property type="entry name" value="cNMP-bd_dom"/>
</dbReference>
<name>A0AAD1Y479_EUPCR</name>
<dbReference type="AlphaFoldDB" id="A0AAD1Y479"/>
<dbReference type="InterPro" id="IPR018488">
    <property type="entry name" value="cNMP-bd_CS"/>
</dbReference>
<keyword evidence="4" id="KW-1185">Reference proteome</keyword>
<dbReference type="InterPro" id="IPR018490">
    <property type="entry name" value="cNMP-bd_dom_sf"/>
</dbReference>
<evidence type="ECO:0000256" key="1">
    <source>
        <dbReference type="SAM" id="MobiDB-lite"/>
    </source>
</evidence>
<proteinExistence type="predicted"/>
<dbReference type="CDD" id="cd00038">
    <property type="entry name" value="CAP_ED"/>
    <property type="match status" value="2"/>
</dbReference>
<evidence type="ECO:0000313" key="4">
    <source>
        <dbReference type="Proteomes" id="UP001295684"/>
    </source>
</evidence>
<evidence type="ECO:0000259" key="2">
    <source>
        <dbReference type="PROSITE" id="PS50042"/>
    </source>
</evidence>
<feature type="domain" description="Cyclic nucleotide-binding" evidence="2">
    <location>
        <begin position="1"/>
        <end position="130"/>
    </location>
</feature>
<evidence type="ECO:0000313" key="3">
    <source>
        <dbReference type="EMBL" id="CAI2382562.1"/>
    </source>
</evidence>
<dbReference type="PRINTS" id="PR00103">
    <property type="entry name" value="CAMPKINASE"/>
</dbReference>
<dbReference type="Proteomes" id="UP001295684">
    <property type="component" value="Unassembled WGS sequence"/>
</dbReference>
<dbReference type="PANTHER" id="PTHR23011:SF28">
    <property type="entry name" value="CYCLIC NUCLEOTIDE-BINDING DOMAIN CONTAINING PROTEIN"/>
    <property type="match status" value="1"/>
</dbReference>
<dbReference type="Pfam" id="PF00027">
    <property type="entry name" value="cNMP_binding"/>
    <property type="match status" value="1"/>
</dbReference>
<comment type="caution">
    <text evidence="3">The sequence shown here is derived from an EMBL/GenBank/DDBJ whole genome shotgun (WGS) entry which is preliminary data.</text>
</comment>
<dbReference type="EMBL" id="CAMPGE010024747">
    <property type="protein sequence ID" value="CAI2382562.1"/>
    <property type="molecule type" value="Genomic_DNA"/>
</dbReference>
<dbReference type="SMART" id="SM00100">
    <property type="entry name" value="cNMP"/>
    <property type="match status" value="2"/>
</dbReference>
<reference evidence="3" key="1">
    <citation type="submission" date="2023-07" db="EMBL/GenBank/DDBJ databases">
        <authorList>
            <consortium name="AG Swart"/>
            <person name="Singh M."/>
            <person name="Singh A."/>
            <person name="Seah K."/>
            <person name="Emmerich C."/>
        </authorList>
    </citation>
    <scope>NUCLEOTIDE SEQUENCE</scope>
    <source>
        <strain evidence="3">DP1</strain>
    </source>
</reference>
<dbReference type="InterPro" id="IPR014710">
    <property type="entry name" value="RmlC-like_jellyroll"/>
</dbReference>
<dbReference type="SUPFAM" id="SSF51206">
    <property type="entry name" value="cAMP-binding domain-like"/>
    <property type="match status" value="2"/>
</dbReference>
<sequence>MVEDLCQVLTLYKMNKGQTVFRLGDYGNIFYIIIHGTVSVHVKVDRDIIEGQNDPKLEENHHKKIMVEVTRLNAPNSFGEIALMEYKPRAATIKCVEDCVFALIDKSNYQKIFGRLQRRIYEKIVKLFRSVPYFTNWSENEIKKLHRYFTEVDCRRNTSIYKQGDIADYVYLVKEGDFDFRRKIIHKLKPKHSFLNIYSEEPDTNMFRSNSPLSYPSGMNRLDPQNFKCAQVGKGSMFGEHEAVKRCIRRTTVICNSTTGKLLRISAKDFVTVIKQISPKTLGLIEKSSEGITDLVNHFLQNKREVEIQSRMEYLGYDDKIKGFTKKISNFPEKQKSKDNLEEEKKVKTISYAQLINDNPSDTKKFNNNSRLASRRKSSRVVKQTLNLDHNQLLRGFSRFSNREASIFDNTNDSQTQSKKSLLNHMAEVDRSEFDTKRSKSPIMIQEDFSQDIGMALRNNRRLSKMPTMKMHDLKTLRPKNKKVNRNKIVINAGVGDLRLNRAKSRNKSKMEMHSTARKPRIISPLSNRVKQISRVRNLISPLSRTKFTRKLNLKSKKIGKILQIRSKMLSRNTKAKARFNSIKRQRKSPFSPSMNFTSAAKDMVFSPVSGEKTIIDINNINNIFL</sequence>
<dbReference type="Gene3D" id="2.60.120.10">
    <property type="entry name" value="Jelly Rolls"/>
    <property type="match status" value="2"/>
</dbReference>
<accession>A0AAD1Y479</accession>